<organism evidence="3 4">
    <name type="scientific">Parafrankia soli</name>
    <dbReference type="NCBI Taxonomy" id="2599596"/>
    <lineage>
        <taxon>Bacteria</taxon>
        <taxon>Bacillati</taxon>
        <taxon>Actinomycetota</taxon>
        <taxon>Actinomycetes</taxon>
        <taxon>Frankiales</taxon>
        <taxon>Frankiaceae</taxon>
        <taxon>Parafrankia</taxon>
    </lineage>
</organism>
<feature type="compositionally biased region" description="Low complexity" evidence="1">
    <location>
        <begin position="61"/>
        <end position="71"/>
    </location>
</feature>
<proteinExistence type="predicted"/>
<feature type="compositionally biased region" description="Basic and acidic residues" evidence="1">
    <location>
        <begin position="134"/>
        <end position="145"/>
    </location>
</feature>
<name>A0A1S1R2C7_9ACTN</name>
<evidence type="ECO:0000256" key="1">
    <source>
        <dbReference type="SAM" id="MobiDB-lite"/>
    </source>
</evidence>
<accession>A0A1S1R2C7</accession>
<evidence type="ECO:0000259" key="2">
    <source>
        <dbReference type="PROSITE" id="PS51746"/>
    </source>
</evidence>
<dbReference type="InterPro" id="IPR001932">
    <property type="entry name" value="PPM-type_phosphatase-like_dom"/>
</dbReference>
<dbReference type="SMART" id="SM00331">
    <property type="entry name" value="PP2C_SIG"/>
    <property type="match status" value="1"/>
</dbReference>
<feature type="compositionally biased region" description="Low complexity" evidence="1">
    <location>
        <begin position="201"/>
        <end position="213"/>
    </location>
</feature>
<dbReference type="PROSITE" id="PS51746">
    <property type="entry name" value="PPM_2"/>
    <property type="match status" value="1"/>
</dbReference>
<feature type="region of interest" description="Disordered" evidence="1">
    <location>
        <begin position="31"/>
        <end position="298"/>
    </location>
</feature>
<dbReference type="OrthoDB" id="3515390at2"/>
<comment type="caution">
    <text evidence="3">The sequence shown here is derived from an EMBL/GenBank/DDBJ whole genome shotgun (WGS) entry which is preliminary data.</text>
</comment>
<feature type="compositionally biased region" description="Low complexity" evidence="1">
    <location>
        <begin position="280"/>
        <end position="291"/>
    </location>
</feature>
<reference evidence="4" key="1">
    <citation type="submission" date="2016-07" db="EMBL/GenBank/DDBJ databases">
        <title>Frankia sp. NRRL B-16219 Genome sequencing.</title>
        <authorList>
            <person name="Ghodhbane-Gtari F."/>
            <person name="Swanson E."/>
            <person name="Gueddou A."/>
            <person name="Louati M."/>
            <person name="Nouioui I."/>
            <person name="Hezbri K."/>
            <person name="Abebe-Akele F."/>
            <person name="Simpson S."/>
            <person name="Morris K."/>
            <person name="Thomas K."/>
            <person name="Gtari M."/>
            <person name="Tisa L.S."/>
        </authorList>
    </citation>
    <scope>NUCLEOTIDE SEQUENCE [LARGE SCALE GENOMIC DNA]</scope>
    <source>
        <strain evidence="4">NRRL B-16219</strain>
    </source>
</reference>
<gene>
    <name evidence="3" type="ORF">BBK14_12870</name>
</gene>
<dbReference type="Proteomes" id="UP000179769">
    <property type="component" value="Unassembled WGS sequence"/>
</dbReference>
<dbReference type="GO" id="GO:0004722">
    <property type="term" value="F:protein serine/threonine phosphatase activity"/>
    <property type="evidence" value="ECO:0007669"/>
    <property type="project" value="InterPro"/>
</dbReference>
<dbReference type="Pfam" id="PF13672">
    <property type="entry name" value="PP2C_2"/>
    <property type="match status" value="1"/>
</dbReference>
<keyword evidence="4" id="KW-1185">Reference proteome</keyword>
<dbReference type="PANTHER" id="PTHR47992">
    <property type="entry name" value="PROTEIN PHOSPHATASE"/>
    <property type="match status" value="1"/>
</dbReference>
<evidence type="ECO:0000313" key="3">
    <source>
        <dbReference type="EMBL" id="OHV40097.1"/>
    </source>
</evidence>
<dbReference type="SUPFAM" id="SSF81606">
    <property type="entry name" value="PP2C-like"/>
    <property type="match status" value="1"/>
</dbReference>
<dbReference type="SMART" id="SM00332">
    <property type="entry name" value="PP2Cc"/>
    <property type="match status" value="1"/>
</dbReference>
<feature type="compositionally biased region" description="Low complexity" evidence="1">
    <location>
        <begin position="84"/>
        <end position="98"/>
    </location>
</feature>
<dbReference type="EMBL" id="MAXA01000080">
    <property type="protein sequence ID" value="OHV40097.1"/>
    <property type="molecule type" value="Genomic_DNA"/>
</dbReference>
<feature type="compositionally biased region" description="Polar residues" evidence="1">
    <location>
        <begin position="154"/>
        <end position="168"/>
    </location>
</feature>
<dbReference type="InterPro" id="IPR015655">
    <property type="entry name" value="PP2C"/>
</dbReference>
<feature type="compositionally biased region" description="Basic and acidic residues" evidence="1">
    <location>
        <begin position="253"/>
        <end position="271"/>
    </location>
</feature>
<dbReference type="AlphaFoldDB" id="A0A1S1R2C7"/>
<dbReference type="RefSeq" id="WP_071060798.1">
    <property type="nucleotide sequence ID" value="NZ_MAXA01000080.1"/>
</dbReference>
<evidence type="ECO:0000313" key="4">
    <source>
        <dbReference type="Proteomes" id="UP000179769"/>
    </source>
</evidence>
<feature type="compositionally biased region" description="Low complexity" evidence="1">
    <location>
        <begin position="116"/>
        <end position="133"/>
    </location>
</feature>
<dbReference type="CDD" id="cd00143">
    <property type="entry name" value="PP2Cc"/>
    <property type="match status" value="1"/>
</dbReference>
<dbReference type="InterPro" id="IPR036457">
    <property type="entry name" value="PPM-type-like_dom_sf"/>
</dbReference>
<protein>
    <submittedName>
        <fullName evidence="3">Serine/threonine protein phosphatase</fullName>
    </submittedName>
</protein>
<dbReference type="Gene3D" id="3.60.40.10">
    <property type="entry name" value="PPM-type phosphatase domain"/>
    <property type="match status" value="1"/>
</dbReference>
<sequence>MGSSLVPIMLIVVLLVGAVVFVVLSSRAPRTGYGSGRKRSLETRRSRPGSIPLRDAPEPSAPAAPDTRAPDPQSPDGVVPGFTAPASAPAAVEVAQAADGTSRGTDSAADPGPDTGSAWSDGSAWDDSGWGDADATRIDSLRDPGHGPPGTGGSTANDTDTVASATESGGTGGHNIGGAYTSRADTGAAPADPSHAGAYFAGAAQPGGPHAGAHGTGGIDVSGLDSGGRDTYMNDSRDPDATGWTPPPSGRPHHGETDDAAYRLAVDDHDPLAGGFPHQGSSGYSGPASYPDPTAGETMRIGSTAPTGPGAGGYGAAPVGGETVWGAPPAAASPAMTAPTVPTPDPSAPGLVAAEPAQTTAPALRLAAAGRTRRGKRGGPNEDAYVVSDGLLAVADGVGGEAAGQIASTLTVTTVAGFRPQYAEDPADGLRQAVARANQVVREKPRQEPSWRGMACTLDVVILGRQQSTGETLFIAHVGDSSVWLQPQKGRPRQVTTPHAIKNGPLLNAIGLADRIEADILREAVRAGDRVILASDGITKVMTPEQLLGLMTELGPEPPERAADALVEAALLAGARDDTTIVVADLVSEPSAR</sequence>
<feature type="domain" description="PPM-type phosphatase" evidence="2">
    <location>
        <begin position="366"/>
        <end position="586"/>
    </location>
</feature>